<evidence type="ECO:0000313" key="1">
    <source>
        <dbReference type="EMBL" id="MBD1392160.1"/>
    </source>
</evidence>
<comment type="caution">
    <text evidence="1">The sequence shown here is derived from an EMBL/GenBank/DDBJ whole genome shotgun (WGS) entry which is preliminary data.</text>
</comment>
<dbReference type="AlphaFoldDB" id="A0A926NQU0"/>
<accession>A0A926NQU0</accession>
<gene>
    <name evidence="1" type="ORF">IDJ76_03525</name>
</gene>
<reference evidence="1" key="1">
    <citation type="submission" date="2020-09" db="EMBL/GenBank/DDBJ databases">
        <title>Novel species of Mucilaginibacter isolated from a glacier on the Tibetan Plateau.</title>
        <authorList>
            <person name="Liu Q."/>
            <person name="Xin Y.-H."/>
        </authorList>
    </citation>
    <scope>NUCLEOTIDE SEQUENCE</scope>
    <source>
        <strain evidence="1">ZB1P21</strain>
    </source>
</reference>
<evidence type="ECO:0000313" key="2">
    <source>
        <dbReference type="Proteomes" id="UP000619078"/>
    </source>
</evidence>
<name>A0A926NQU0_9SPHI</name>
<dbReference type="RefSeq" id="WP_191161238.1">
    <property type="nucleotide sequence ID" value="NZ_JACWMX010000001.1"/>
</dbReference>
<sequence>MIMLIPTVNHGINLFFYRFTSALLLCASAENPNKIKTNNVNALFMMICFFGKTTSSATVQIV</sequence>
<protein>
    <submittedName>
        <fullName evidence="1">Uncharacterized protein</fullName>
    </submittedName>
</protein>
<dbReference type="Proteomes" id="UP000619078">
    <property type="component" value="Unassembled WGS sequence"/>
</dbReference>
<proteinExistence type="predicted"/>
<keyword evidence="2" id="KW-1185">Reference proteome</keyword>
<organism evidence="1 2">
    <name type="scientific">Mucilaginibacter glaciei</name>
    <dbReference type="NCBI Taxonomy" id="2772109"/>
    <lineage>
        <taxon>Bacteria</taxon>
        <taxon>Pseudomonadati</taxon>
        <taxon>Bacteroidota</taxon>
        <taxon>Sphingobacteriia</taxon>
        <taxon>Sphingobacteriales</taxon>
        <taxon>Sphingobacteriaceae</taxon>
        <taxon>Mucilaginibacter</taxon>
    </lineage>
</organism>
<dbReference type="EMBL" id="JACWMX010000001">
    <property type="protein sequence ID" value="MBD1392160.1"/>
    <property type="molecule type" value="Genomic_DNA"/>
</dbReference>